<keyword evidence="4 6" id="KW-0720">Serine protease</keyword>
<dbReference type="AlphaFoldDB" id="A0A3M6V370"/>
<dbReference type="InterPro" id="IPR043504">
    <property type="entry name" value="Peptidase_S1_PA_chymotrypsin"/>
</dbReference>
<dbReference type="InterPro" id="IPR033116">
    <property type="entry name" value="TRYPSIN_SER"/>
</dbReference>
<dbReference type="InterPro" id="IPR050127">
    <property type="entry name" value="Serine_Proteases_S1"/>
</dbReference>
<dbReference type="PRINTS" id="PR00722">
    <property type="entry name" value="CHYMOTRYPSIN"/>
</dbReference>
<dbReference type="CDD" id="cd00190">
    <property type="entry name" value="Tryp_SPc"/>
    <property type="match status" value="1"/>
</dbReference>
<comment type="similarity">
    <text evidence="1">Belongs to the peptidase S1 family.</text>
</comment>
<gene>
    <name evidence="10" type="ORF">pdam_00001167</name>
</gene>
<evidence type="ECO:0000313" key="10">
    <source>
        <dbReference type="EMBL" id="RMX59998.1"/>
    </source>
</evidence>
<evidence type="ECO:0000256" key="8">
    <source>
        <dbReference type="SAM" id="SignalP"/>
    </source>
</evidence>
<evidence type="ECO:0000259" key="9">
    <source>
        <dbReference type="PROSITE" id="PS50240"/>
    </source>
</evidence>
<dbReference type="InterPro" id="IPR018114">
    <property type="entry name" value="TRYPSIN_HIS"/>
</dbReference>
<dbReference type="PROSITE" id="PS50240">
    <property type="entry name" value="TRYPSIN_DOM"/>
    <property type="match status" value="1"/>
</dbReference>
<protein>
    <recommendedName>
        <fullName evidence="9">Peptidase S1 domain-containing protein</fullName>
    </recommendedName>
</protein>
<evidence type="ECO:0000313" key="11">
    <source>
        <dbReference type="Proteomes" id="UP000275408"/>
    </source>
</evidence>
<dbReference type="OrthoDB" id="10059102at2759"/>
<dbReference type="STRING" id="46731.A0A3M6V370"/>
<dbReference type="PANTHER" id="PTHR24264:SF54">
    <property type="entry name" value="PEPTIDASE S1 DOMAIN-CONTAINING PROTEIN"/>
    <property type="match status" value="1"/>
</dbReference>
<comment type="caution">
    <text evidence="10">The sequence shown here is derived from an EMBL/GenBank/DDBJ whole genome shotgun (WGS) entry which is preliminary data.</text>
</comment>
<feature type="signal peptide" evidence="8">
    <location>
        <begin position="1"/>
        <end position="18"/>
    </location>
</feature>
<evidence type="ECO:0000256" key="2">
    <source>
        <dbReference type="ARBA" id="ARBA00022670"/>
    </source>
</evidence>
<keyword evidence="2 6" id="KW-0645">Protease</keyword>
<dbReference type="Proteomes" id="UP000275408">
    <property type="component" value="Unassembled WGS sequence"/>
</dbReference>
<evidence type="ECO:0000256" key="5">
    <source>
        <dbReference type="ARBA" id="ARBA00023157"/>
    </source>
</evidence>
<dbReference type="PROSITE" id="PS00134">
    <property type="entry name" value="TRYPSIN_HIS"/>
    <property type="match status" value="1"/>
</dbReference>
<evidence type="ECO:0000256" key="1">
    <source>
        <dbReference type="ARBA" id="ARBA00007664"/>
    </source>
</evidence>
<evidence type="ECO:0000256" key="4">
    <source>
        <dbReference type="ARBA" id="ARBA00022825"/>
    </source>
</evidence>
<dbReference type="SUPFAM" id="SSF50494">
    <property type="entry name" value="Trypsin-like serine proteases"/>
    <property type="match status" value="1"/>
</dbReference>
<accession>A0A3M6V370</accession>
<reference evidence="10 11" key="1">
    <citation type="journal article" date="2018" name="Sci. Rep.">
        <title>Comparative analysis of the Pocillopora damicornis genome highlights role of immune system in coral evolution.</title>
        <authorList>
            <person name="Cunning R."/>
            <person name="Bay R.A."/>
            <person name="Gillette P."/>
            <person name="Baker A.C."/>
            <person name="Traylor-Knowles N."/>
        </authorList>
    </citation>
    <scope>NUCLEOTIDE SEQUENCE [LARGE SCALE GENOMIC DNA]</scope>
    <source>
        <strain evidence="10">RSMAS</strain>
        <tissue evidence="10">Whole animal</tissue>
    </source>
</reference>
<dbReference type="InterPro" id="IPR009003">
    <property type="entry name" value="Peptidase_S1_PA"/>
</dbReference>
<evidence type="ECO:0000256" key="7">
    <source>
        <dbReference type="SAM" id="MobiDB-lite"/>
    </source>
</evidence>
<evidence type="ECO:0000256" key="3">
    <source>
        <dbReference type="ARBA" id="ARBA00022801"/>
    </source>
</evidence>
<dbReference type="GO" id="GO:0006508">
    <property type="term" value="P:proteolysis"/>
    <property type="evidence" value="ECO:0007669"/>
    <property type="project" value="UniProtKB-KW"/>
</dbReference>
<keyword evidence="11" id="KW-1185">Reference proteome</keyword>
<dbReference type="Gene3D" id="2.40.10.10">
    <property type="entry name" value="Trypsin-like serine proteases"/>
    <property type="match status" value="1"/>
</dbReference>
<feature type="domain" description="Peptidase S1" evidence="9">
    <location>
        <begin position="76"/>
        <end position="309"/>
    </location>
</feature>
<feature type="compositionally biased region" description="Pro residues" evidence="7">
    <location>
        <begin position="46"/>
        <end position="63"/>
    </location>
</feature>
<sequence>MTRFALFTLLAFFVGIYGNPVPDFDADCSEGSGDCTPAPPAGTSAPSPPPPTGTSGPQPPPSPSSCGDRPISNARIVGGQETIKNSIPWQAMLRGNNGGQFCGGSLIHKQWVLTAAHCVTGSQPGQFKIWLGAHRKEVREDTTQEFNVVDIVRHPQYNANTNENDAALIKLNRLAVLGRGVGLVCLGDDIHHLPLDDLTNQCLISGWGTLRSGGQQPDKLQEVTVPLVSPKVCQSAYGNLHASMLCAGFREGGKDSCQGDSGGPLVCNYNGKHYLEGATSWGEGCAHAGKYGVYAKVRFLRKWIDNIIRQ</sequence>
<dbReference type="FunFam" id="2.40.10.10:FF:000077">
    <property type="entry name" value="Predicted protein"/>
    <property type="match status" value="1"/>
</dbReference>
<feature type="chain" id="PRO_5017990146" description="Peptidase S1 domain-containing protein" evidence="8">
    <location>
        <begin position="19"/>
        <end position="310"/>
    </location>
</feature>
<dbReference type="PANTHER" id="PTHR24264">
    <property type="entry name" value="TRYPSIN-RELATED"/>
    <property type="match status" value="1"/>
</dbReference>
<dbReference type="Pfam" id="PF00089">
    <property type="entry name" value="Trypsin"/>
    <property type="match status" value="1"/>
</dbReference>
<dbReference type="InterPro" id="IPR001314">
    <property type="entry name" value="Peptidase_S1A"/>
</dbReference>
<dbReference type="GO" id="GO:0005615">
    <property type="term" value="C:extracellular space"/>
    <property type="evidence" value="ECO:0007669"/>
    <property type="project" value="TreeGrafter"/>
</dbReference>
<dbReference type="EMBL" id="RCHS01000253">
    <property type="protein sequence ID" value="RMX59998.1"/>
    <property type="molecule type" value="Genomic_DNA"/>
</dbReference>
<dbReference type="GO" id="GO:0004252">
    <property type="term" value="F:serine-type endopeptidase activity"/>
    <property type="evidence" value="ECO:0007669"/>
    <property type="project" value="InterPro"/>
</dbReference>
<organism evidence="10 11">
    <name type="scientific">Pocillopora damicornis</name>
    <name type="common">Cauliflower coral</name>
    <name type="synonym">Millepora damicornis</name>
    <dbReference type="NCBI Taxonomy" id="46731"/>
    <lineage>
        <taxon>Eukaryota</taxon>
        <taxon>Metazoa</taxon>
        <taxon>Cnidaria</taxon>
        <taxon>Anthozoa</taxon>
        <taxon>Hexacorallia</taxon>
        <taxon>Scleractinia</taxon>
        <taxon>Astrocoeniina</taxon>
        <taxon>Pocilloporidae</taxon>
        <taxon>Pocillopora</taxon>
    </lineage>
</organism>
<feature type="region of interest" description="Disordered" evidence="7">
    <location>
        <begin position="28"/>
        <end position="71"/>
    </location>
</feature>
<keyword evidence="3 6" id="KW-0378">Hydrolase</keyword>
<keyword evidence="8" id="KW-0732">Signal</keyword>
<dbReference type="PROSITE" id="PS00135">
    <property type="entry name" value="TRYPSIN_SER"/>
    <property type="match status" value="1"/>
</dbReference>
<keyword evidence="5" id="KW-1015">Disulfide bond</keyword>
<name>A0A3M6V370_POCDA</name>
<dbReference type="InterPro" id="IPR001254">
    <property type="entry name" value="Trypsin_dom"/>
</dbReference>
<dbReference type="SMART" id="SM00020">
    <property type="entry name" value="Tryp_SPc"/>
    <property type="match status" value="1"/>
</dbReference>
<evidence type="ECO:0000256" key="6">
    <source>
        <dbReference type="RuleBase" id="RU363034"/>
    </source>
</evidence>
<proteinExistence type="inferred from homology"/>